<organism evidence="1 2">
    <name type="scientific">Caerostris extrusa</name>
    <name type="common">Bark spider</name>
    <name type="synonym">Caerostris bankana</name>
    <dbReference type="NCBI Taxonomy" id="172846"/>
    <lineage>
        <taxon>Eukaryota</taxon>
        <taxon>Metazoa</taxon>
        <taxon>Ecdysozoa</taxon>
        <taxon>Arthropoda</taxon>
        <taxon>Chelicerata</taxon>
        <taxon>Arachnida</taxon>
        <taxon>Araneae</taxon>
        <taxon>Araneomorphae</taxon>
        <taxon>Entelegynae</taxon>
        <taxon>Araneoidea</taxon>
        <taxon>Araneidae</taxon>
        <taxon>Caerostris</taxon>
    </lineage>
</organism>
<comment type="caution">
    <text evidence="1">The sequence shown here is derived from an EMBL/GenBank/DDBJ whole genome shotgun (WGS) entry which is preliminary data.</text>
</comment>
<dbReference type="AlphaFoldDB" id="A0AAV4UXS7"/>
<reference evidence="1 2" key="1">
    <citation type="submission" date="2021-06" db="EMBL/GenBank/DDBJ databases">
        <title>Caerostris extrusa draft genome.</title>
        <authorList>
            <person name="Kono N."/>
            <person name="Arakawa K."/>
        </authorList>
    </citation>
    <scope>NUCLEOTIDE SEQUENCE [LARGE SCALE GENOMIC DNA]</scope>
</reference>
<name>A0AAV4UXS7_CAEEX</name>
<dbReference type="Proteomes" id="UP001054945">
    <property type="component" value="Unassembled WGS sequence"/>
</dbReference>
<sequence>MNGWRVYGVFANYRTRLPQPAGLAMCARVRPSSVANVQNIANQPHAAAYRSAQSFAAQYTSRPPVSGPDNTCSHGWSGAWKASLFLLWT</sequence>
<evidence type="ECO:0000313" key="1">
    <source>
        <dbReference type="EMBL" id="GIY62622.1"/>
    </source>
</evidence>
<gene>
    <name evidence="1" type="ORF">CEXT_175001</name>
</gene>
<proteinExistence type="predicted"/>
<evidence type="ECO:0000313" key="2">
    <source>
        <dbReference type="Proteomes" id="UP001054945"/>
    </source>
</evidence>
<protein>
    <submittedName>
        <fullName evidence="1">Uncharacterized protein</fullName>
    </submittedName>
</protein>
<accession>A0AAV4UXS7</accession>
<keyword evidence="2" id="KW-1185">Reference proteome</keyword>
<dbReference type="EMBL" id="BPLR01013643">
    <property type="protein sequence ID" value="GIY62622.1"/>
    <property type="molecule type" value="Genomic_DNA"/>
</dbReference>